<name>A0A2S3W4U6_9PROT</name>
<dbReference type="RefSeq" id="WP_110094128.1">
    <property type="nucleotide sequence ID" value="NZ_NKUE01000009.1"/>
</dbReference>
<reference evidence="2 3" key="1">
    <citation type="submission" date="2018-01" db="EMBL/GenBank/DDBJ databases">
        <title>Draft Genome Sequence of Komagataeibacter maltaceti LMG 1529, a Vinegar Producing Acetic Acid Bacterium Isolated from Malt Vinegar Brewery Acetifiers.</title>
        <authorList>
            <person name="Zhang Q."/>
            <person name="Hollensteiner J."/>
            <person name="Poehlein A."/>
            <person name="Daniel R."/>
        </authorList>
    </citation>
    <scope>NUCLEOTIDE SEQUENCE [LARGE SCALE GENOMIC DNA]</scope>
    <source>
        <strain evidence="2 3">LMG 1529</strain>
    </source>
</reference>
<keyword evidence="1" id="KW-0812">Transmembrane</keyword>
<dbReference type="PANTHER" id="PTHR35519">
    <property type="entry name" value="MEMBRANE PROTEINS"/>
    <property type="match status" value="1"/>
</dbReference>
<keyword evidence="1" id="KW-1133">Transmembrane helix</keyword>
<evidence type="ECO:0008006" key="4">
    <source>
        <dbReference type="Google" id="ProtNLM"/>
    </source>
</evidence>
<dbReference type="EMBL" id="POTC01000003">
    <property type="protein sequence ID" value="POF63902.1"/>
    <property type="molecule type" value="Genomic_DNA"/>
</dbReference>
<dbReference type="Proteomes" id="UP000237344">
    <property type="component" value="Unassembled WGS sequence"/>
</dbReference>
<keyword evidence="1" id="KW-0472">Membrane</keyword>
<organism evidence="2 3">
    <name type="scientific">Novacetimonas maltaceti</name>
    <dbReference type="NCBI Taxonomy" id="1203393"/>
    <lineage>
        <taxon>Bacteria</taxon>
        <taxon>Pseudomonadati</taxon>
        <taxon>Pseudomonadota</taxon>
        <taxon>Alphaproteobacteria</taxon>
        <taxon>Acetobacterales</taxon>
        <taxon>Acetobacteraceae</taxon>
        <taxon>Novacetimonas</taxon>
    </lineage>
</organism>
<proteinExistence type="predicted"/>
<accession>A0A2S3W4U6</accession>
<comment type="caution">
    <text evidence="2">The sequence shown here is derived from an EMBL/GenBank/DDBJ whole genome shotgun (WGS) entry which is preliminary data.</text>
</comment>
<dbReference type="PANTHER" id="PTHR35519:SF2">
    <property type="entry name" value="PH DOMAIN PROTEIN"/>
    <property type="match status" value="1"/>
</dbReference>
<dbReference type="AlphaFoldDB" id="A0A2S3W4U6"/>
<sequence length="141" mass="15651">MAHTASSSFTDRPSLDATEIRRRVARLRRLATLLDAAFVIPGTRFRWGLDTLIGLLPVAGTLVMALPSLYIIWEAHRMNVPGRILLRMIGNMAVELLADFIPVLGDMVDTVYKADLRNIALLEQHFGITVDGTARETSPPR</sequence>
<feature type="transmembrane region" description="Helical" evidence="1">
    <location>
        <begin position="53"/>
        <end position="73"/>
    </location>
</feature>
<protein>
    <recommendedName>
        <fullName evidence="4">DUF4112 domain-containing protein</fullName>
    </recommendedName>
</protein>
<evidence type="ECO:0000313" key="2">
    <source>
        <dbReference type="EMBL" id="POF63902.1"/>
    </source>
</evidence>
<evidence type="ECO:0000256" key="1">
    <source>
        <dbReference type="SAM" id="Phobius"/>
    </source>
</evidence>
<keyword evidence="3" id="KW-1185">Reference proteome</keyword>
<gene>
    <name evidence="2" type="ORF">KMAL_04350</name>
</gene>
<dbReference type="Pfam" id="PF13430">
    <property type="entry name" value="DUF4112"/>
    <property type="match status" value="1"/>
</dbReference>
<dbReference type="InterPro" id="IPR025187">
    <property type="entry name" value="DUF4112"/>
</dbReference>
<evidence type="ECO:0000313" key="3">
    <source>
        <dbReference type="Proteomes" id="UP000237344"/>
    </source>
</evidence>
<dbReference type="OrthoDB" id="513552at2"/>